<dbReference type="RefSeq" id="WP_012304477.1">
    <property type="nucleotide sequence ID" value="NZ_CP009792.1"/>
</dbReference>
<proteinExistence type="predicted"/>
<dbReference type="PATRIC" id="fig|502800.11.peg.3873"/>
<sequence>MEFMTSTILSGVLYDGFVKGVRISTEFLKDKLQGWLFDDELIEELANKLKQLDLDELGQHAIKKRLENNPEIIKYMQNIKQEQSIGVVSQNHYGTGDNVAGNKVINNGK</sequence>
<accession>A0A0H3B6S5</accession>
<dbReference type="AlphaFoldDB" id="A0A0H3B6S5"/>
<reference evidence="1" key="1">
    <citation type="submission" date="2008-02" db="EMBL/GenBank/DDBJ databases">
        <title>Complete sequence of Yersinia pseudotuberculosis YPIII.</title>
        <authorList>
            <consortium name="US DOE Joint Genome Institute"/>
            <person name="Challacombe J.F."/>
            <person name="Bruce D."/>
            <person name="Detter J.C."/>
            <person name="Green L."/>
            <person name="Land M."/>
            <person name="Munk C."/>
            <person name="Lindler L.E."/>
            <person name="Nikolich M.P."/>
            <person name="Brettin T."/>
        </authorList>
    </citation>
    <scope>NUCLEOTIDE SEQUENCE</scope>
    <source>
        <strain evidence="1">YPIII</strain>
    </source>
</reference>
<dbReference type="EMBL" id="CP000950">
    <property type="protein sequence ID" value="ACA69417.1"/>
    <property type="molecule type" value="Genomic_DNA"/>
</dbReference>
<gene>
    <name evidence="1" type="ordered locus">YPK_3146</name>
</gene>
<protein>
    <submittedName>
        <fullName evidence="1">Uncharacterized protein</fullName>
    </submittedName>
</protein>
<organism evidence="1">
    <name type="scientific">Yersinia pseudotuberculosis serotype O:3 (strain YPIII)</name>
    <dbReference type="NCBI Taxonomy" id="502800"/>
    <lineage>
        <taxon>Bacteria</taxon>
        <taxon>Pseudomonadati</taxon>
        <taxon>Pseudomonadota</taxon>
        <taxon>Gammaproteobacteria</taxon>
        <taxon>Enterobacterales</taxon>
        <taxon>Yersiniaceae</taxon>
        <taxon>Yersinia</taxon>
    </lineage>
</organism>
<dbReference type="KEGG" id="ypy:YPK_3146"/>
<evidence type="ECO:0000313" key="1">
    <source>
        <dbReference type="EMBL" id="ACA69417.1"/>
    </source>
</evidence>
<name>A0A0H3B6S5_YERPY</name>
<dbReference type="Pfam" id="PF20701">
    <property type="entry name" value="HetE-N"/>
    <property type="match status" value="1"/>
</dbReference>